<keyword evidence="1" id="KW-0732">Signal</keyword>
<evidence type="ECO:0000256" key="1">
    <source>
        <dbReference type="SAM" id="SignalP"/>
    </source>
</evidence>
<organism evidence="3">
    <name type="scientific">Roseihalotalea indica</name>
    <dbReference type="NCBI Taxonomy" id="2867963"/>
    <lineage>
        <taxon>Bacteria</taxon>
        <taxon>Pseudomonadati</taxon>
        <taxon>Bacteroidota</taxon>
        <taxon>Cytophagia</taxon>
        <taxon>Cytophagales</taxon>
        <taxon>Catalimonadaceae</taxon>
        <taxon>Roseihalotalea</taxon>
    </lineage>
</organism>
<dbReference type="Pfam" id="PF18990">
    <property type="entry name" value="DUF5723"/>
    <property type="match status" value="1"/>
</dbReference>
<proteinExistence type="predicted"/>
<evidence type="ECO:0000313" key="3">
    <source>
        <dbReference type="EMBL" id="WKN34341.1"/>
    </source>
</evidence>
<gene>
    <name evidence="3" type="ORF">K4G66_18340</name>
</gene>
<protein>
    <submittedName>
        <fullName evidence="3">DUF5723 family protein</fullName>
    </submittedName>
</protein>
<sequence length="442" mass="48744">MKYIYSLIALILLAASSSQLYAQQELTLHLLNNVYQSSHTNPAFVPRNKVHVSLLSSYHLSLKNSGFTYNQIAANIEEDETGQRVLDLEKLYNNLNLNGNDYIHFSADIDLFALSFKAAKNRFSLNVTEHIQGRQRYDGSIFQIAIEGNEPGQTLEFGKFESDAIHYREIGIGFNRPFLADDKLVLGTRVKALFGLANVQTKHADVSLFTATEQDLYALTANANILVNTSGTTMLEDDETSYITNTKNGGFGIDLGGTYQLNDQISFAASVVNLGFINWKEDTKAHSSNGSFTFTGIENEDLLTGGGFDIDVEQLTDSISNIFELEEEATAYTTGLPTQVYLTGNYQLATNTTASATLYSDFYQSFRRGFSLGIRQNVGRWLQAAATYSIQSRSYNNLGLGLAMTTGPKGLQLYFATDNIVALAAVGNAKVVNLRTGFNFVF</sequence>
<reference evidence="3" key="2">
    <citation type="journal article" date="2024" name="Antonie Van Leeuwenhoek">
        <title>Roseihalotalea indica gen. nov., sp. nov., a halophilic Bacteroidetes from mesopelagic Southwest Indian Ocean with higher carbohydrate metabolic potential.</title>
        <authorList>
            <person name="Chen B."/>
            <person name="Zhang M."/>
            <person name="Lin D."/>
            <person name="Ye J."/>
            <person name="Tang K."/>
        </authorList>
    </citation>
    <scope>NUCLEOTIDE SEQUENCE</scope>
    <source>
        <strain evidence="3">TK19036</strain>
    </source>
</reference>
<accession>A0AA49GIL3</accession>
<feature type="signal peptide" evidence="1">
    <location>
        <begin position="1"/>
        <end position="22"/>
    </location>
</feature>
<dbReference type="EMBL" id="CP120682">
    <property type="protein sequence ID" value="WKN34341.1"/>
    <property type="molecule type" value="Genomic_DNA"/>
</dbReference>
<feature type="chain" id="PRO_5041233787" evidence="1">
    <location>
        <begin position="23"/>
        <end position="442"/>
    </location>
</feature>
<name>A0AA49GIL3_9BACT</name>
<dbReference type="AlphaFoldDB" id="A0AA49GIL3"/>
<evidence type="ECO:0000259" key="2">
    <source>
        <dbReference type="Pfam" id="PF18990"/>
    </source>
</evidence>
<dbReference type="InterPro" id="IPR043781">
    <property type="entry name" value="DUF5723"/>
</dbReference>
<feature type="domain" description="DUF5723" evidence="2">
    <location>
        <begin position="42"/>
        <end position="418"/>
    </location>
</feature>
<reference evidence="3" key="1">
    <citation type="journal article" date="2023" name="Comput. Struct. Biotechnol. J.">
        <title>Discovery of a novel marine Bacteroidetes with a rich repertoire of carbohydrate-active enzymes.</title>
        <authorList>
            <person name="Chen B."/>
            <person name="Liu G."/>
            <person name="Chen Q."/>
            <person name="Wang H."/>
            <person name="Liu L."/>
            <person name="Tang K."/>
        </authorList>
    </citation>
    <scope>NUCLEOTIDE SEQUENCE</scope>
    <source>
        <strain evidence="3">TK19036</strain>
    </source>
</reference>